<accession>A0A2G1VLQ1</accession>
<dbReference type="EMBL" id="NQXA01000036">
    <property type="protein sequence ID" value="PHQ27691.1"/>
    <property type="molecule type" value="Genomic_DNA"/>
</dbReference>
<dbReference type="Proteomes" id="UP000229433">
    <property type="component" value="Unassembled WGS sequence"/>
</dbReference>
<evidence type="ECO:0000313" key="1">
    <source>
        <dbReference type="EMBL" id="PHQ27691.1"/>
    </source>
</evidence>
<protein>
    <submittedName>
        <fullName evidence="1">Uncharacterized protein</fullName>
    </submittedName>
</protein>
<proteinExistence type="predicted"/>
<dbReference type="GO" id="GO:0003676">
    <property type="term" value="F:nucleic acid binding"/>
    <property type="evidence" value="ECO:0007669"/>
    <property type="project" value="InterPro"/>
</dbReference>
<gene>
    <name evidence="1" type="ORF">CJ305_18790</name>
</gene>
<dbReference type="Gene3D" id="3.40.1350.10">
    <property type="match status" value="1"/>
</dbReference>
<dbReference type="AlphaFoldDB" id="A0A2G1VLQ1"/>
<dbReference type="OrthoDB" id="5198090at2"/>
<evidence type="ECO:0000313" key="2">
    <source>
        <dbReference type="Proteomes" id="UP000229433"/>
    </source>
</evidence>
<name>A0A2G1VLQ1_9FLAO</name>
<reference evidence="1 2" key="1">
    <citation type="submission" date="2017-08" db="EMBL/GenBank/DDBJ databases">
        <title>The whole genome shortgun sequences of strain Leeuwenhoekiella nanhaiensis G18 from the South China Sea.</title>
        <authorList>
            <person name="Liu Q."/>
        </authorList>
    </citation>
    <scope>NUCLEOTIDE SEQUENCE [LARGE SCALE GENOMIC DNA]</scope>
    <source>
        <strain evidence="1 2">G18</strain>
    </source>
</reference>
<dbReference type="RefSeq" id="WP_099647805.1">
    <property type="nucleotide sequence ID" value="NZ_KZ319315.1"/>
</dbReference>
<sequence>MKIDNAEEIQNLTEIIEDLCKKHHLTIEIAEDNYFRIFTDQSSGITLFLQLDENYNLSFYFLQRTYDVFYAGDRSDAHVILSLMFTSFLRFYKTGISCEQFDIGHPVVPDEIWGRYLVPVQVPILHGISTAEQLFKVVEEIIIMVAFWRESLWYFTGCPCDKCMTDGNISNSNYKYSLEDVEALFSDLHTISSRNNYGDRERPEWVYFYDIEEEVTMIKSSSLAKFLNATLDLCTDKTESMKGENGTFVLSDNIKNFVHDETKSEMDEYFKKINKNGKLKGYPVMPMENMVVTVMEDYIIALGRICGFDEYKKERELIRQRHNRESELLFPISQFIWKEKVCPDQFELLVKALLEREPNVKSVRRPAPINQGDKGRDLIIEWNVINEYMSDTTPPKKLIKVVGQCKSGKSTIGKGKVLDMRDTVETHNSQGFFLAVNTQISSALTEKLESLPSQGIWTSWWNREDIEMRLSKNQDLIPIFPNVLTSKDQVKFVDKNK</sequence>
<organism evidence="1 2">
    <name type="scientific">Leeuwenhoekiella nanhaiensis</name>
    <dbReference type="NCBI Taxonomy" id="1655491"/>
    <lineage>
        <taxon>Bacteria</taxon>
        <taxon>Pseudomonadati</taxon>
        <taxon>Bacteroidota</taxon>
        <taxon>Flavobacteriia</taxon>
        <taxon>Flavobacteriales</taxon>
        <taxon>Flavobacteriaceae</taxon>
        <taxon>Leeuwenhoekiella</taxon>
    </lineage>
</organism>
<dbReference type="InterPro" id="IPR011856">
    <property type="entry name" value="tRNA_endonuc-like_dom_sf"/>
</dbReference>
<keyword evidence="2" id="KW-1185">Reference proteome</keyword>
<comment type="caution">
    <text evidence="1">The sequence shown here is derived from an EMBL/GenBank/DDBJ whole genome shotgun (WGS) entry which is preliminary data.</text>
</comment>